<evidence type="ECO:0000256" key="4">
    <source>
        <dbReference type="SAM" id="Phobius"/>
    </source>
</evidence>
<keyword evidence="2 4" id="KW-1133">Transmembrane helix</keyword>
<dbReference type="InterPro" id="IPR020846">
    <property type="entry name" value="MFS_dom"/>
</dbReference>
<dbReference type="PANTHER" id="PTHR43129:SF1">
    <property type="entry name" value="FOSMIDOMYCIN RESISTANCE PROTEIN"/>
    <property type="match status" value="1"/>
</dbReference>
<dbReference type="EMBL" id="NJIH01000008">
    <property type="protein sequence ID" value="OWT58312.1"/>
    <property type="molecule type" value="Genomic_DNA"/>
</dbReference>
<dbReference type="InterPro" id="IPR011701">
    <property type="entry name" value="MFS"/>
</dbReference>
<dbReference type="GO" id="GO:0005886">
    <property type="term" value="C:plasma membrane"/>
    <property type="evidence" value="ECO:0007669"/>
    <property type="project" value="TreeGrafter"/>
</dbReference>
<feature type="domain" description="Major facilitator superfamily (MFS) profile" evidence="5">
    <location>
        <begin position="33"/>
        <end position="413"/>
    </location>
</feature>
<dbReference type="AlphaFoldDB" id="A0A225MC70"/>
<feature type="transmembrane region" description="Helical" evidence="4">
    <location>
        <begin position="303"/>
        <end position="321"/>
    </location>
</feature>
<feature type="transmembrane region" description="Helical" evidence="4">
    <location>
        <begin position="272"/>
        <end position="291"/>
    </location>
</feature>
<sequence length="420" mass="44477">MNQATASSLPATPAAAAPTDTAAAKNTGVAFGVLGAISVTHLLNDMMQSVLLALYPVLKGNFDLSFAQVGVITLAFQFSSSLLQPLIGRFTDKKPQPLSLPIAMGFTFMGLLLLSQAWNFPSVVLAAALIGMGSSVFHPESSRVARMASAGQHGLAQSIFQVGGNLGSSLGPLLAALLIVPHGQPSVAWFSLAALLAMAILYRVSRWYKFHLTSARGKKSLGKVETGLTRREVKRALIVLLVLIFSKYFYTAGLNSYFTFYLIHHFGVSIQNAQYCLFVFLFSVAVGTVVGGPVGDRIGRKRVIWGSILGAAPFALALPYVNLFWTIVLAFIIGSVIASAFSAILVYAQELVPGKTGTISGLFFGLAFGMAGIGAAVLGTLADATSIEFVFHVCAFLPLLGVTAFLLPNMRNHRKVQAAG</sequence>
<dbReference type="RefSeq" id="WP_088604223.1">
    <property type="nucleotide sequence ID" value="NZ_NJIH01000008.1"/>
</dbReference>
<dbReference type="Proteomes" id="UP000214603">
    <property type="component" value="Unassembled WGS sequence"/>
</dbReference>
<dbReference type="InterPro" id="IPR036259">
    <property type="entry name" value="MFS_trans_sf"/>
</dbReference>
<gene>
    <name evidence="6" type="ORF">CEY11_15105</name>
</gene>
<dbReference type="GO" id="GO:0022857">
    <property type="term" value="F:transmembrane transporter activity"/>
    <property type="evidence" value="ECO:0007669"/>
    <property type="project" value="InterPro"/>
</dbReference>
<evidence type="ECO:0000259" key="5">
    <source>
        <dbReference type="PROSITE" id="PS50850"/>
    </source>
</evidence>
<feature type="transmembrane region" description="Helical" evidence="4">
    <location>
        <begin position="327"/>
        <end position="347"/>
    </location>
</feature>
<dbReference type="SUPFAM" id="SSF103473">
    <property type="entry name" value="MFS general substrate transporter"/>
    <property type="match status" value="1"/>
</dbReference>
<accession>A0A225MC70</accession>
<dbReference type="PANTHER" id="PTHR43129">
    <property type="entry name" value="FOSMIDOMYCIN RESISTANCE PROTEIN"/>
    <property type="match status" value="1"/>
</dbReference>
<organism evidence="6 7">
    <name type="scientific">Candidimonas nitroreducens</name>
    <dbReference type="NCBI Taxonomy" id="683354"/>
    <lineage>
        <taxon>Bacteria</taxon>
        <taxon>Pseudomonadati</taxon>
        <taxon>Pseudomonadota</taxon>
        <taxon>Betaproteobacteria</taxon>
        <taxon>Burkholderiales</taxon>
        <taxon>Alcaligenaceae</taxon>
        <taxon>Candidimonas</taxon>
    </lineage>
</organism>
<dbReference type="CDD" id="cd17478">
    <property type="entry name" value="MFS_FsR"/>
    <property type="match status" value="1"/>
</dbReference>
<evidence type="ECO:0000256" key="2">
    <source>
        <dbReference type="ARBA" id="ARBA00022989"/>
    </source>
</evidence>
<proteinExistence type="predicted"/>
<evidence type="ECO:0000313" key="6">
    <source>
        <dbReference type="EMBL" id="OWT58312.1"/>
    </source>
</evidence>
<dbReference type="Gene3D" id="1.20.1250.20">
    <property type="entry name" value="MFS general substrate transporter like domains"/>
    <property type="match status" value="2"/>
</dbReference>
<keyword evidence="7" id="KW-1185">Reference proteome</keyword>
<dbReference type="PROSITE" id="PS50850">
    <property type="entry name" value="MFS"/>
    <property type="match status" value="1"/>
</dbReference>
<feature type="transmembrane region" description="Helical" evidence="4">
    <location>
        <begin position="66"/>
        <end position="86"/>
    </location>
</feature>
<evidence type="ECO:0000256" key="1">
    <source>
        <dbReference type="ARBA" id="ARBA00022692"/>
    </source>
</evidence>
<evidence type="ECO:0000313" key="7">
    <source>
        <dbReference type="Proteomes" id="UP000214603"/>
    </source>
</evidence>
<reference evidence="7" key="1">
    <citation type="submission" date="2017-06" db="EMBL/GenBank/DDBJ databases">
        <title>Herbaspirillum phytohormonus sp. nov., isolated from the root nodule of Robinia pseudoacacia in lead-zinc mine.</title>
        <authorList>
            <person name="Fan M."/>
            <person name="Lin Y."/>
        </authorList>
    </citation>
    <scope>NUCLEOTIDE SEQUENCE [LARGE SCALE GENOMIC DNA]</scope>
    <source>
        <strain evidence="7">SC-089</strain>
    </source>
</reference>
<name>A0A225MC70_9BURK</name>
<protein>
    <submittedName>
        <fullName evidence="6">MFS transporter</fullName>
    </submittedName>
</protein>
<feature type="transmembrane region" description="Helical" evidence="4">
    <location>
        <begin position="186"/>
        <end position="204"/>
    </location>
</feature>
<feature type="transmembrane region" description="Helical" evidence="4">
    <location>
        <begin position="237"/>
        <end position="260"/>
    </location>
</feature>
<feature type="transmembrane region" description="Helical" evidence="4">
    <location>
        <begin position="120"/>
        <end position="138"/>
    </location>
</feature>
<evidence type="ECO:0000256" key="3">
    <source>
        <dbReference type="ARBA" id="ARBA00023136"/>
    </source>
</evidence>
<dbReference type="OrthoDB" id="9770492at2"/>
<feature type="transmembrane region" description="Helical" evidence="4">
    <location>
        <begin position="159"/>
        <end position="180"/>
    </location>
</feature>
<keyword evidence="1 4" id="KW-0812">Transmembrane</keyword>
<feature type="transmembrane region" description="Helical" evidence="4">
    <location>
        <begin position="98"/>
        <end position="114"/>
    </location>
</feature>
<feature type="transmembrane region" description="Helical" evidence="4">
    <location>
        <begin position="389"/>
        <end position="407"/>
    </location>
</feature>
<keyword evidence="3 4" id="KW-0472">Membrane</keyword>
<feature type="transmembrane region" description="Helical" evidence="4">
    <location>
        <begin position="359"/>
        <end position="377"/>
    </location>
</feature>
<dbReference type="Pfam" id="PF07690">
    <property type="entry name" value="MFS_1"/>
    <property type="match status" value="1"/>
</dbReference>
<comment type="caution">
    <text evidence="6">The sequence shown here is derived from an EMBL/GenBank/DDBJ whole genome shotgun (WGS) entry which is preliminary data.</text>
</comment>